<dbReference type="KEGG" id="bwe:BcerKBAB4_5362"/>
<dbReference type="AlphaFoldDB" id="A9VVA3"/>
<proteinExistence type="predicted"/>
<dbReference type="Pfam" id="PF12323">
    <property type="entry name" value="HTH_OrfB_IS605"/>
    <property type="match status" value="1"/>
</dbReference>
<sequence>MSKDHKNHQTLFKIYNKAYKFRIYPTKEQKILIVKTIGCNRFVFNFLLSEWGSLFKEVNQIA</sequence>
<dbReference type="EMBL" id="CP000905">
    <property type="protein sequence ID" value="ABY46718.1"/>
    <property type="molecule type" value="Genomic_DNA"/>
</dbReference>
<gene>
    <name evidence="2" type="ordered locus">BcerKBAB4_5362</name>
</gene>
<dbReference type="HOGENOM" id="CLU_032903_4_5_9"/>
<keyword evidence="2" id="KW-0614">Plasmid</keyword>
<organism evidence="2 3">
    <name type="scientific">Bacillus mycoides (strain KBAB4)</name>
    <name type="common">Bacillus weihenstephanensis</name>
    <dbReference type="NCBI Taxonomy" id="315730"/>
    <lineage>
        <taxon>Bacteria</taxon>
        <taxon>Bacillati</taxon>
        <taxon>Bacillota</taxon>
        <taxon>Bacilli</taxon>
        <taxon>Bacillales</taxon>
        <taxon>Bacillaceae</taxon>
        <taxon>Bacillus</taxon>
        <taxon>Bacillus cereus group</taxon>
    </lineage>
</organism>
<reference evidence="2 3" key="1">
    <citation type="journal article" date="2008" name="Chem. Biol. Interact.">
        <title>Extending the Bacillus cereus group genomics to putative food-borne pathogens of different toxicity.</title>
        <authorList>
            <person name="Lapidus A."/>
            <person name="Goltsman E."/>
            <person name="Auger S."/>
            <person name="Galleron N."/>
            <person name="Segurens B."/>
            <person name="Dossat C."/>
            <person name="Land M.L."/>
            <person name="Broussolle V."/>
            <person name="Brillard J."/>
            <person name="Guinebretiere M.H."/>
            <person name="Sanchis V."/>
            <person name="Nguen-The C."/>
            <person name="Lereclus D."/>
            <person name="Richardson P."/>
            <person name="Wincker P."/>
            <person name="Weissenbach J."/>
            <person name="Ehrlich S.D."/>
            <person name="Sorokin A."/>
        </authorList>
    </citation>
    <scope>NUCLEOTIDE SEQUENCE [LARGE SCALE GENOMIC DNA]</scope>
    <source>
        <strain evidence="3">KBAB4</strain>
        <plasmid evidence="2 3">pBWB402</plasmid>
    </source>
</reference>
<dbReference type="InterPro" id="IPR021027">
    <property type="entry name" value="Transposase_put_HTH"/>
</dbReference>
<name>A9VVA3_BACMK</name>
<evidence type="ECO:0000259" key="1">
    <source>
        <dbReference type="Pfam" id="PF12323"/>
    </source>
</evidence>
<evidence type="ECO:0000313" key="3">
    <source>
        <dbReference type="Proteomes" id="UP000002154"/>
    </source>
</evidence>
<accession>A9VVA3</accession>
<dbReference type="Proteomes" id="UP000002154">
    <property type="component" value="Plasmid pBWB402"/>
</dbReference>
<protein>
    <recommendedName>
        <fullName evidence="1">Transposase putative helix-turn-helix domain-containing protein</fullName>
    </recommendedName>
</protein>
<geneLocation type="plasmid" evidence="2 3">
    <name>pBWB402</name>
</geneLocation>
<feature type="domain" description="Transposase putative helix-turn-helix" evidence="1">
    <location>
        <begin position="16"/>
        <end position="57"/>
    </location>
</feature>
<evidence type="ECO:0000313" key="2">
    <source>
        <dbReference type="EMBL" id="ABY46718.1"/>
    </source>
</evidence>